<keyword evidence="2" id="KW-0012">Acyltransferase</keyword>
<dbReference type="GO" id="GO:0016747">
    <property type="term" value="F:acyltransferase activity, transferring groups other than amino-acyl groups"/>
    <property type="evidence" value="ECO:0007669"/>
    <property type="project" value="InterPro"/>
</dbReference>
<dbReference type="SUPFAM" id="SSF55729">
    <property type="entry name" value="Acyl-CoA N-acyltransferases (Nat)"/>
    <property type="match status" value="1"/>
</dbReference>
<evidence type="ECO:0000256" key="1">
    <source>
        <dbReference type="ARBA" id="ARBA00022679"/>
    </source>
</evidence>
<dbReference type="PROSITE" id="PS51186">
    <property type="entry name" value="GNAT"/>
    <property type="match status" value="1"/>
</dbReference>
<dbReference type="Gene3D" id="3.40.630.30">
    <property type="match status" value="1"/>
</dbReference>
<evidence type="ECO:0000256" key="2">
    <source>
        <dbReference type="ARBA" id="ARBA00023315"/>
    </source>
</evidence>
<dbReference type="PANTHER" id="PTHR43877:SF2">
    <property type="entry name" value="AMINOALKYLPHOSPHONATE N-ACETYLTRANSFERASE-RELATED"/>
    <property type="match status" value="1"/>
</dbReference>
<dbReference type="PANTHER" id="PTHR43877">
    <property type="entry name" value="AMINOALKYLPHOSPHONATE N-ACETYLTRANSFERASE-RELATED-RELATED"/>
    <property type="match status" value="1"/>
</dbReference>
<dbReference type="Pfam" id="PF00583">
    <property type="entry name" value="Acetyltransf_1"/>
    <property type="match status" value="1"/>
</dbReference>
<feature type="domain" description="N-acetyltransferase" evidence="3">
    <location>
        <begin position="12"/>
        <end position="158"/>
    </location>
</feature>
<name>A0AAC9BDG6_9RALS</name>
<keyword evidence="1" id="KW-0808">Transferase</keyword>
<evidence type="ECO:0000313" key="4">
    <source>
        <dbReference type="EMBL" id="ANH72012.1"/>
    </source>
</evidence>
<dbReference type="EMBL" id="CP012605">
    <property type="protein sequence ID" value="ANH72012.1"/>
    <property type="molecule type" value="Genomic_DNA"/>
</dbReference>
<organism evidence="4 5">
    <name type="scientific">Ralstonia insidiosa</name>
    <dbReference type="NCBI Taxonomy" id="190721"/>
    <lineage>
        <taxon>Bacteria</taxon>
        <taxon>Pseudomonadati</taxon>
        <taxon>Pseudomonadota</taxon>
        <taxon>Betaproteobacteria</taxon>
        <taxon>Burkholderiales</taxon>
        <taxon>Burkholderiaceae</taxon>
        <taxon>Ralstonia</taxon>
    </lineage>
</organism>
<dbReference type="RefSeq" id="WP_021197096.1">
    <property type="nucleotide sequence ID" value="NZ_CP012605.1"/>
</dbReference>
<reference evidence="4 5" key="1">
    <citation type="submission" date="2015-09" db="EMBL/GenBank/DDBJ databases">
        <authorList>
            <person name="Xu Y."/>
            <person name="Nagy A."/>
            <person name="Liu N.T."/>
            <person name="Nou X."/>
        </authorList>
    </citation>
    <scope>NUCLEOTIDE SEQUENCE [LARGE SCALE GENOMIC DNA]</scope>
    <source>
        <strain evidence="4 5">FC1138</strain>
    </source>
</reference>
<dbReference type="InterPro" id="IPR016181">
    <property type="entry name" value="Acyl_CoA_acyltransferase"/>
</dbReference>
<dbReference type="InterPro" id="IPR050832">
    <property type="entry name" value="Bact_Acetyltransf"/>
</dbReference>
<accession>A0AAC9BDG6</accession>
<evidence type="ECO:0000313" key="5">
    <source>
        <dbReference type="Proteomes" id="UP000077927"/>
    </source>
</evidence>
<proteinExistence type="predicted"/>
<dbReference type="KEGG" id="rin:ACS15_3687"/>
<sequence length="158" mass="17423">MELHTSEPMPETEFGTANLSDLYDLQKLYAALRPQDPSYREGEADSALSNVLAQEHIKLIVARLDGQVVATCMLALIANFANVGRPIGCIEHVITAEHCRGRGIGRSMLAYALDLAWQHNCCKVILLSGVQRDEAHRLYASVGFDGDRERGFVIKAPE</sequence>
<protein>
    <submittedName>
        <fullName evidence="4">Acetyltransferase domain protein</fullName>
    </submittedName>
</protein>
<dbReference type="CDD" id="cd04301">
    <property type="entry name" value="NAT_SF"/>
    <property type="match status" value="1"/>
</dbReference>
<dbReference type="Proteomes" id="UP000077927">
    <property type="component" value="Chromosome 1"/>
</dbReference>
<dbReference type="AlphaFoldDB" id="A0AAC9BDG6"/>
<dbReference type="InterPro" id="IPR000182">
    <property type="entry name" value="GNAT_dom"/>
</dbReference>
<evidence type="ECO:0000259" key="3">
    <source>
        <dbReference type="PROSITE" id="PS51186"/>
    </source>
</evidence>
<gene>
    <name evidence="4" type="ORF">ACS15_3687</name>
</gene>